<evidence type="ECO:0000313" key="3">
    <source>
        <dbReference type="EMBL" id="QLG29898.1"/>
    </source>
</evidence>
<dbReference type="Gene3D" id="3.20.20.100">
    <property type="entry name" value="NADP-dependent oxidoreductase domain"/>
    <property type="match status" value="1"/>
</dbReference>
<reference evidence="3 4" key="1">
    <citation type="submission" date="2020-07" db="EMBL/GenBank/DDBJ databases">
        <title>Gai3-2, isolated from salt lake.</title>
        <authorList>
            <person name="Cui H."/>
            <person name="Shi X."/>
        </authorList>
    </citation>
    <scope>NUCLEOTIDE SEQUENCE [LARGE SCALE GENOMIC DNA]</scope>
    <source>
        <strain evidence="3 4">Gai3-2</strain>
        <plasmid evidence="3 4">unnamed2</plasmid>
    </source>
</reference>
<dbReference type="SUPFAM" id="SSF51430">
    <property type="entry name" value="NAD(P)-linked oxidoreductase"/>
    <property type="match status" value="1"/>
</dbReference>
<evidence type="ECO:0000256" key="1">
    <source>
        <dbReference type="ARBA" id="ARBA00023002"/>
    </source>
</evidence>
<accession>A0A7D5KYH2</accession>
<dbReference type="OrthoDB" id="7236at2157"/>
<keyword evidence="1" id="KW-0560">Oxidoreductase</keyword>
<keyword evidence="3" id="KW-0614">Plasmid</keyword>
<dbReference type="AlphaFoldDB" id="A0A7D5KYH2"/>
<gene>
    <name evidence="3" type="ORF">HUG10_20020</name>
</gene>
<feature type="domain" description="NADP-dependent oxidoreductase" evidence="2">
    <location>
        <begin position="18"/>
        <end position="331"/>
    </location>
</feature>
<dbReference type="GeneID" id="56031171"/>
<evidence type="ECO:0000313" key="4">
    <source>
        <dbReference type="Proteomes" id="UP000509750"/>
    </source>
</evidence>
<dbReference type="InterPro" id="IPR050523">
    <property type="entry name" value="AKR_Detox_Biosynth"/>
</dbReference>
<protein>
    <submittedName>
        <fullName evidence="3">Aldo/keto reductase</fullName>
    </submittedName>
</protein>
<dbReference type="InterPro" id="IPR023210">
    <property type="entry name" value="NADP_OxRdtase_dom"/>
</dbReference>
<evidence type="ECO:0000259" key="2">
    <source>
        <dbReference type="Pfam" id="PF00248"/>
    </source>
</evidence>
<dbReference type="PANTHER" id="PTHR43364">
    <property type="entry name" value="NADH-SPECIFIC METHYLGLYOXAL REDUCTASE-RELATED"/>
    <property type="match status" value="1"/>
</dbReference>
<dbReference type="InterPro" id="IPR036812">
    <property type="entry name" value="NAD(P)_OxRdtase_dom_sf"/>
</dbReference>
<dbReference type="KEGG" id="halg:HUG10_20020"/>
<sequence>MTLETVSLGGTGLEVSRLAMGTWRFGRRLIDGEERYDSDDGIVETNEERAADLLDAYAERGGNFIDTADKYGDGKSEEWIGNWLADRDREDFIIATKIHRPRRPGDPNGEGLNRKHLRRQIDISLDRLGTDYVDLLYCHRWDDRTPAEEFMRTLDGLVSEGKVNYLGISSGSPDEWKIVKANEIARRRGYEPFTVTQPRYNLVDREIEANYMDMCRDYGLGIVPWSPLAWGFLTGKYSRDRDFPDDSTAAADARFKSHYLTEENFDVLEVTTAIAEEVGAKVAHVALAWQLHHPDVTAPIVGASTVEQLEENLDADDVSLTDDQFARLDEAKTASLV</sequence>
<name>A0A7D5KYH2_9EURY</name>
<dbReference type="CDD" id="cd19081">
    <property type="entry name" value="AKR_AKR9C1"/>
    <property type="match status" value="1"/>
</dbReference>
<dbReference type="PANTHER" id="PTHR43364:SF4">
    <property type="entry name" value="NAD(P)-LINKED OXIDOREDUCTASE SUPERFAMILY PROTEIN"/>
    <property type="match status" value="1"/>
</dbReference>
<keyword evidence="4" id="KW-1185">Reference proteome</keyword>
<dbReference type="FunFam" id="3.20.20.100:FF:000004">
    <property type="entry name" value="Oxidoreductase, aldo/keto reductase"/>
    <property type="match status" value="1"/>
</dbReference>
<dbReference type="RefSeq" id="WP_179171472.1">
    <property type="nucleotide sequence ID" value="NZ_CP058531.1"/>
</dbReference>
<geneLocation type="plasmid" evidence="3 4">
    <name>unnamed2</name>
</geneLocation>
<dbReference type="GO" id="GO:0005829">
    <property type="term" value="C:cytosol"/>
    <property type="evidence" value="ECO:0007669"/>
    <property type="project" value="UniProtKB-ARBA"/>
</dbReference>
<dbReference type="EMBL" id="CP058531">
    <property type="protein sequence ID" value="QLG29898.1"/>
    <property type="molecule type" value="Genomic_DNA"/>
</dbReference>
<organism evidence="3 4">
    <name type="scientific">Halorarum halophilum</name>
    <dbReference type="NCBI Taxonomy" id="2743090"/>
    <lineage>
        <taxon>Archaea</taxon>
        <taxon>Methanobacteriati</taxon>
        <taxon>Methanobacteriota</taxon>
        <taxon>Stenosarchaea group</taxon>
        <taxon>Halobacteria</taxon>
        <taxon>Halobacteriales</taxon>
        <taxon>Haloferacaceae</taxon>
        <taxon>Halorarum</taxon>
    </lineage>
</organism>
<dbReference type="GO" id="GO:0016491">
    <property type="term" value="F:oxidoreductase activity"/>
    <property type="evidence" value="ECO:0007669"/>
    <property type="project" value="UniProtKB-KW"/>
</dbReference>
<dbReference type="Pfam" id="PF00248">
    <property type="entry name" value="Aldo_ket_red"/>
    <property type="match status" value="1"/>
</dbReference>
<dbReference type="Proteomes" id="UP000509750">
    <property type="component" value="Plasmid unnamed2"/>
</dbReference>
<proteinExistence type="predicted"/>